<dbReference type="GO" id="GO:0006869">
    <property type="term" value="P:lipid transport"/>
    <property type="evidence" value="ECO:0007669"/>
    <property type="project" value="UniProtKB-KW"/>
</dbReference>
<feature type="compositionally biased region" description="Polar residues" evidence="19">
    <location>
        <begin position="63"/>
        <end position="86"/>
    </location>
</feature>
<proteinExistence type="inferred from homology"/>
<comment type="caution">
    <text evidence="20">The sequence shown here is derived from an EMBL/GenBank/DDBJ whole genome shotgun (WGS) entry which is preliminary data.</text>
</comment>
<comment type="function">
    <text evidence="18">Phospholipid scramblase involved in autophagy. Cycles between the preautophagosomal structure/phagophore assembly site (PAS) and the cytoplasmic vesicle pool and supplies membrane for the growing autophagosome. Lipid scramblase activity plays a key role in preautophagosomal structure/phagophore assembly by distributing the phospholipids that arrive through ATG2 from the cytoplasmic to the luminal leaflet of the bilayer, thereby driving autophagosomal membrane expansion.</text>
</comment>
<keyword evidence="7 18" id="KW-0813">Transport</keyword>
<evidence type="ECO:0000256" key="19">
    <source>
        <dbReference type="SAM" id="MobiDB-lite"/>
    </source>
</evidence>
<feature type="region of interest" description="Disordered" evidence="19">
    <location>
        <begin position="53"/>
        <end position="98"/>
    </location>
</feature>
<comment type="catalytic activity">
    <reaction evidence="16">
        <text>a 1,2-diacyl-sn-glycero-3-phospho-(1D-myo-inositol-3-phosphate)(in) = a 1,2-diacyl-sn-glycero-3-phospho-(1D-myo-inositol-3-phosphate)(out)</text>
        <dbReference type="Rhea" id="RHEA:67920"/>
        <dbReference type="ChEBI" id="CHEBI:58088"/>
    </reaction>
</comment>
<keyword evidence="12 18" id="KW-0445">Lipid transport</keyword>
<evidence type="ECO:0000256" key="12">
    <source>
        <dbReference type="ARBA" id="ARBA00023055"/>
    </source>
</evidence>
<keyword evidence="11" id="KW-0333">Golgi apparatus</keyword>
<feature type="transmembrane region" description="Helical" evidence="18">
    <location>
        <begin position="565"/>
        <end position="589"/>
    </location>
</feature>
<sequence>MDPFDYKFSNETPDSPPKQLQVFPNTFLQNQNILQKPSITSIEPTLSKRRLQRLENKVRRDSAPSTDSKNPDYLSNHTTDSFPSNSNNTPKTNLQTTNNQNVTFEEEYELDPSDSLLIETKIHNPKEIKPIINTTDFSNRPSFANKTILNNQFTPNKKLQSNRPYPQRFRNFDLETGLADNHNYNNNHQIHEESQNLLPNPQNDDILSSKMYIGKPKFNQKSRQKYKENLSHLEIALKNWRNKDKLDEFLKNVYEYFIHKGITNIILNRLLNLLSIIFTVILITFLVGCVDHHKIRSEKSLKAVIIPKCYSKFSFTSKFLLNSLIAIWAFQIIKTLLEIPKIYQMHQFYTKVLMIEQSDMNTITWNEIVSRLIHVRNLEISQIKMKSKKKKMQPNMQLDALTIANRIMRRENYILALVNKNLIDIALPIPILRNYKCFTKVLEWNLSFCLMTYVFDEHNRLKRRFLRESNRAILAEGLRRRFIFMGVANMIMAPFIVMFMIFFTFLKYFEEVYHDPGSILSRGFTPYAQLQFMNFNELPHAFQRRILSASNKASMYLSHFPNETIIILTRFIGFIGGSFMAVLILFSVFDNELSLEFEISENRTVLFYLGVFGAIVAGCKSMQPSKKISSLGKDIGFSGNMIHPAWILRNTLEDLQFMPDEWQGQLHTNKVKYEFLTFFDLKARNFANELIGIFITPFILILSLSRCSGDIIDFFREFSSYVPTVGYVCSFATFDVGQNGNSKIVLNNNLGNDLISGNNKKSSNGTNSGENKLDLNRFKTDHFASNGLKMEQSFIQFKAEYPEWNPQNAAGSQFLQLAQRTEADMLDSMNFYENQSNNMHLGNSIFQNNMNNNMNFENTNYMNMKNSILPTGKSILIHRPNLRMKHDKNGKGNELDERKEPSGIDFDNKLGIDVDNLHFADLPLVNSLNMDQSMYNSLVMSKINNKNLLNPKRMNFVPGVFSLVNQIYENSLF</sequence>
<dbReference type="InterPro" id="IPR007241">
    <property type="entry name" value="Autophagy-rel_prot_9"/>
</dbReference>
<evidence type="ECO:0000256" key="15">
    <source>
        <dbReference type="ARBA" id="ARBA00024615"/>
    </source>
</evidence>
<keyword evidence="9 18" id="KW-1133">Transmembrane helix</keyword>
<keyword evidence="21" id="KW-1185">Reference proteome</keyword>
<comment type="catalytic activity">
    <reaction evidence="17">
        <text>a 1,2-diacyl-sn-glycero-3-phosphocholine(in) = a 1,2-diacyl-sn-glycero-3-phosphocholine(out)</text>
        <dbReference type="Rhea" id="RHEA:38571"/>
        <dbReference type="ChEBI" id="CHEBI:57643"/>
    </reaction>
</comment>
<evidence type="ECO:0000256" key="14">
    <source>
        <dbReference type="ARBA" id="ARBA00024479"/>
    </source>
</evidence>
<organism evidence="20 21">
    <name type="scientific">Smittium angustum</name>
    <dbReference type="NCBI Taxonomy" id="133377"/>
    <lineage>
        <taxon>Eukaryota</taxon>
        <taxon>Fungi</taxon>
        <taxon>Fungi incertae sedis</taxon>
        <taxon>Zoopagomycota</taxon>
        <taxon>Kickxellomycotina</taxon>
        <taxon>Harpellomycetes</taxon>
        <taxon>Harpellales</taxon>
        <taxon>Legeriomycetaceae</taxon>
        <taxon>Smittium</taxon>
    </lineage>
</organism>
<evidence type="ECO:0000256" key="16">
    <source>
        <dbReference type="ARBA" id="ARBA00024621"/>
    </source>
</evidence>
<comment type="subcellular location">
    <subcellularLocation>
        <location evidence="1">Cytoplasmic vesicle membrane</location>
        <topology evidence="1">Multi-pass membrane protein</topology>
    </subcellularLocation>
    <subcellularLocation>
        <location evidence="2">Endoplasmic reticulum membrane</location>
        <topology evidence="2">Multi-pass membrane protein</topology>
    </subcellularLocation>
    <subcellularLocation>
        <location evidence="4">Golgi apparatus membrane</location>
        <topology evidence="4">Multi-pass membrane protein</topology>
    </subcellularLocation>
    <subcellularLocation>
        <location evidence="3 18">Preautophagosomal structure membrane</location>
        <topology evidence="3 18">Multi-pass membrane protein</topology>
    </subcellularLocation>
</comment>
<dbReference type="GO" id="GO:0005789">
    <property type="term" value="C:endoplasmic reticulum membrane"/>
    <property type="evidence" value="ECO:0007669"/>
    <property type="project" value="UniProtKB-SubCell"/>
</dbReference>
<comment type="caution">
    <text evidence="18">Lacks conserved residue(s) required for the propagation of feature annotation.</text>
</comment>
<dbReference type="GO" id="GO:0034727">
    <property type="term" value="P:piecemeal microautophagy of the nucleus"/>
    <property type="evidence" value="ECO:0007669"/>
    <property type="project" value="TreeGrafter"/>
</dbReference>
<protein>
    <recommendedName>
        <fullName evidence="6 18">Autophagy-related protein 9</fullName>
    </recommendedName>
</protein>
<dbReference type="GO" id="GO:0034497">
    <property type="term" value="P:protein localization to phagophore assembly site"/>
    <property type="evidence" value="ECO:0007669"/>
    <property type="project" value="TreeGrafter"/>
</dbReference>
<comment type="similarity">
    <text evidence="5 18">Belongs to the ATG9 family.</text>
</comment>
<evidence type="ECO:0000256" key="13">
    <source>
        <dbReference type="ARBA" id="ARBA00023136"/>
    </source>
</evidence>
<name>A0A2U1J8Q1_SMIAN</name>
<dbReference type="GO" id="GO:0000422">
    <property type="term" value="P:autophagy of mitochondrion"/>
    <property type="evidence" value="ECO:0007669"/>
    <property type="project" value="TreeGrafter"/>
</dbReference>
<evidence type="ECO:0000256" key="9">
    <source>
        <dbReference type="ARBA" id="ARBA00022989"/>
    </source>
</evidence>
<dbReference type="EMBL" id="MBFU01000186">
    <property type="protein sequence ID" value="PWA01343.1"/>
    <property type="molecule type" value="Genomic_DNA"/>
</dbReference>
<feature type="transmembrane region" description="Helical" evidence="18">
    <location>
        <begin position="482"/>
        <end position="506"/>
    </location>
</feature>
<accession>A0A2U1J8Q1</accession>
<evidence type="ECO:0000256" key="17">
    <source>
        <dbReference type="ARBA" id="ARBA00024631"/>
    </source>
</evidence>
<evidence type="ECO:0000256" key="11">
    <source>
        <dbReference type="ARBA" id="ARBA00023034"/>
    </source>
</evidence>
<comment type="catalytic activity">
    <reaction evidence="14">
        <text>a 1,2-diacyl-sn-glycero-3-phospho-L-serine(in) = a 1,2-diacyl-sn-glycero-3-phospho-L-serine(out)</text>
        <dbReference type="Rhea" id="RHEA:38663"/>
        <dbReference type="ChEBI" id="CHEBI:57262"/>
    </reaction>
</comment>
<dbReference type="PANTHER" id="PTHR13038">
    <property type="entry name" value="APG9 AUTOPHAGY 9"/>
    <property type="match status" value="1"/>
</dbReference>
<evidence type="ECO:0000256" key="8">
    <source>
        <dbReference type="ARBA" id="ARBA00022692"/>
    </source>
</evidence>
<dbReference type="GO" id="GO:0030659">
    <property type="term" value="C:cytoplasmic vesicle membrane"/>
    <property type="evidence" value="ECO:0007669"/>
    <property type="project" value="UniProtKB-SubCell"/>
</dbReference>
<dbReference type="GO" id="GO:0005776">
    <property type="term" value="C:autophagosome"/>
    <property type="evidence" value="ECO:0007669"/>
    <property type="project" value="TreeGrafter"/>
</dbReference>
<dbReference type="GO" id="GO:0000139">
    <property type="term" value="C:Golgi membrane"/>
    <property type="evidence" value="ECO:0007669"/>
    <property type="project" value="UniProtKB-SubCell"/>
</dbReference>
<dbReference type="Pfam" id="PF04109">
    <property type="entry name" value="ATG9"/>
    <property type="match status" value="1"/>
</dbReference>
<dbReference type="Proteomes" id="UP000245591">
    <property type="component" value="Unassembled WGS sequence"/>
</dbReference>
<evidence type="ECO:0000256" key="1">
    <source>
        <dbReference type="ARBA" id="ARBA00004439"/>
    </source>
</evidence>
<evidence type="ECO:0000313" key="21">
    <source>
        <dbReference type="Proteomes" id="UP000245591"/>
    </source>
</evidence>
<evidence type="ECO:0000313" key="20">
    <source>
        <dbReference type="EMBL" id="PWA01343.1"/>
    </source>
</evidence>
<evidence type="ECO:0000256" key="3">
    <source>
        <dbReference type="ARBA" id="ARBA00004511"/>
    </source>
</evidence>
<evidence type="ECO:0000256" key="4">
    <source>
        <dbReference type="ARBA" id="ARBA00004653"/>
    </source>
</evidence>
<dbReference type="GO" id="GO:0034045">
    <property type="term" value="C:phagophore assembly site membrane"/>
    <property type="evidence" value="ECO:0007669"/>
    <property type="project" value="UniProtKB-SubCell"/>
</dbReference>
<evidence type="ECO:0000256" key="18">
    <source>
        <dbReference type="RuleBase" id="RU364027"/>
    </source>
</evidence>
<comment type="catalytic activity">
    <reaction evidence="15">
        <text>a 1,2-diacyl-sn-glycero-3-phosphoethanolamine(in) = a 1,2-diacyl-sn-glycero-3-phosphoethanolamine(out)</text>
        <dbReference type="Rhea" id="RHEA:38895"/>
        <dbReference type="ChEBI" id="CHEBI:64612"/>
    </reaction>
</comment>
<evidence type="ECO:0000256" key="2">
    <source>
        <dbReference type="ARBA" id="ARBA00004477"/>
    </source>
</evidence>
<evidence type="ECO:0000256" key="10">
    <source>
        <dbReference type="ARBA" id="ARBA00023006"/>
    </source>
</evidence>
<feature type="compositionally biased region" description="Low complexity" evidence="19">
    <location>
        <begin position="87"/>
        <end position="98"/>
    </location>
</feature>
<dbReference type="AlphaFoldDB" id="A0A2U1J8Q1"/>
<evidence type="ECO:0000256" key="7">
    <source>
        <dbReference type="ARBA" id="ARBA00022448"/>
    </source>
</evidence>
<keyword evidence="10 18" id="KW-0072">Autophagy</keyword>
<keyword evidence="8 18" id="KW-0812">Transmembrane</keyword>
<feature type="compositionally biased region" description="Basic and acidic residues" evidence="19">
    <location>
        <begin position="53"/>
        <end position="62"/>
    </location>
</feature>
<dbReference type="PANTHER" id="PTHR13038:SF10">
    <property type="entry name" value="AUTOPHAGY-RELATED PROTEIN 9"/>
    <property type="match status" value="1"/>
</dbReference>
<evidence type="ECO:0000256" key="6">
    <source>
        <dbReference type="ARBA" id="ARBA00018074"/>
    </source>
</evidence>
<reference evidence="20 21" key="1">
    <citation type="journal article" date="2018" name="MBio">
        <title>Comparative Genomics Reveals the Core Gene Toolbox for the Fungus-Insect Symbiosis.</title>
        <authorList>
            <person name="Wang Y."/>
            <person name="Stata M."/>
            <person name="Wang W."/>
            <person name="Stajich J.E."/>
            <person name="White M.M."/>
            <person name="Moncalvo J.M."/>
        </authorList>
    </citation>
    <scope>NUCLEOTIDE SEQUENCE [LARGE SCALE GENOMIC DNA]</scope>
    <source>
        <strain evidence="20 21">AUS-126-30</strain>
    </source>
</reference>
<keyword evidence="13 18" id="KW-0472">Membrane</keyword>
<dbReference type="GO" id="GO:0061709">
    <property type="term" value="P:reticulophagy"/>
    <property type="evidence" value="ECO:0007669"/>
    <property type="project" value="TreeGrafter"/>
</dbReference>
<evidence type="ECO:0000256" key="5">
    <source>
        <dbReference type="ARBA" id="ARBA00006185"/>
    </source>
</evidence>
<feature type="transmembrane region" description="Helical" evidence="18">
    <location>
        <begin position="270"/>
        <end position="290"/>
    </location>
</feature>
<gene>
    <name evidence="20" type="ORF">BB558_002564</name>
</gene>